<gene>
    <name evidence="2" type="ORF">G9Q37_12165</name>
</gene>
<sequence>MPTQLSPYLSYDGNCADAMRFYAELFGAKLEALITFGQMPQDMPCPPGGEHRVMHAHLVHPGFSLMAGDTPPGMAYRGIQGAMMAISFDEPAEAQRVFAALSQGGTVTMPLAETFWAQTFGMVTDRFGTPWGINGGPKAMPAAPAQG</sequence>
<dbReference type="SUPFAM" id="SSF54593">
    <property type="entry name" value="Glyoxalase/Bleomycin resistance protein/Dihydroxybiphenyl dioxygenase"/>
    <property type="match status" value="1"/>
</dbReference>
<evidence type="ECO:0000313" key="2">
    <source>
        <dbReference type="EMBL" id="QIM52844.1"/>
    </source>
</evidence>
<protein>
    <submittedName>
        <fullName evidence="2">VOC family protein</fullName>
    </submittedName>
</protein>
<dbReference type="CDD" id="cd06588">
    <property type="entry name" value="PhnB_like"/>
    <property type="match status" value="1"/>
</dbReference>
<dbReference type="EMBL" id="CP049989">
    <property type="protein sequence ID" value="QIM52844.1"/>
    <property type="molecule type" value="Genomic_DNA"/>
</dbReference>
<dbReference type="Proteomes" id="UP000503162">
    <property type="component" value="Chromosome"/>
</dbReference>
<dbReference type="RefSeq" id="WP_166227446.1">
    <property type="nucleotide sequence ID" value="NZ_CP049989.1"/>
</dbReference>
<reference evidence="2 3" key="1">
    <citation type="submission" date="2020-03" db="EMBL/GenBank/DDBJ databases">
        <title>Hydrogenophaga sp. nov. isolated from cyanobacterial mat.</title>
        <authorList>
            <person name="Thorat V."/>
            <person name="Kirdat K."/>
            <person name="Tiwarekar B."/>
            <person name="Costa E.D."/>
            <person name="Yadav A."/>
        </authorList>
    </citation>
    <scope>NUCLEOTIDE SEQUENCE [LARGE SCALE GENOMIC DNA]</scope>
    <source>
        <strain evidence="2 3">BA0156</strain>
    </source>
</reference>
<evidence type="ECO:0000259" key="1">
    <source>
        <dbReference type="Pfam" id="PF06983"/>
    </source>
</evidence>
<proteinExistence type="predicted"/>
<dbReference type="PANTHER" id="PTHR33990:SF1">
    <property type="entry name" value="PROTEIN YJDN"/>
    <property type="match status" value="1"/>
</dbReference>
<dbReference type="Pfam" id="PF06983">
    <property type="entry name" value="3-dmu-9_3-mt"/>
    <property type="match status" value="1"/>
</dbReference>
<organism evidence="2 3">
    <name type="scientific">Hydrogenophaga crocea</name>
    <dbReference type="NCBI Taxonomy" id="2716225"/>
    <lineage>
        <taxon>Bacteria</taxon>
        <taxon>Pseudomonadati</taxon>
        <taxon>Pseudomonadota</taxon>
        <taxon>Betaproteobacteria</taxon>
        <taxon>Burkholderiales</taxon>
        <taxon>Comamonadaceae</taxon>
        <taxon>Hydrogenophaga</taxon>
    </lineage>
</organism>
<dbReference type="InterPro" id="IPR028973">
    <property type="entry name" value="PhnB-like"/>
</dbReference>
<evidence type="ECO:0000313" key="3">
    <source>
        <dbReference type="Proteomes" id="UP000503162"/>
    </source>
</evidence>
<dbReference type="PANTHER" id="PTHR33990">
    <property type="entry name" value="PROTEIN YJDN-RELATED"/>
    <property type="match status" value="1"/>
</dbReference>
<feature type="domain" description="PhnB-like" evidence="1">
    <location>
        <begin position="5"/>
        <end position="133"/>
    </location>
</feature>
<dbReference type="KEGG" id="hcz:G9Q37_12165"/>
<accession>A0A6G8II17</accession>
<name>A0A6G8II17_9BURK</name>
<dbReference type="InterPro" id="IPR029068">
    <property type="entry name" value="Glyas_Bleomycin-R_OHBP_Dase"/>
</dbReference>
<dbReference type="AlphaFoldDB" id="A0A6G8II17"/>
<keyword evidence="3" id="KW-1185">Reference proteome</keyword>
<dbReference type="Gene3D" id="3.10.180.10">
    <property type="entry name" value="2,3-Dihydroxybiphenyl 1,2-Dioxygenase, domain 1"/>
    <property type="match status" value="1"/>
</dbReference>